<comment type="subcellular location">
    <subcellularLocation>
        <location evidence="1">Cell membrane</location>
        <topology evidence="1">Multi-pass membrane protein</topology>
    </subcellularLocation>
</comment>
<dbReference type="AlphaFoldDB" id="A0A1T1HAC5"/>
<feature type="domain" description="ABC transmembrane type-1" evidence="9">
    <location>
        <begin position="22"/>
        <end position="313"/>
    </location>
</feature>
<evidence type="ECO:0000313" key="10">
    <source>
        <dbReference type="EMBL" id="OOV86726.1"/>
    </source>
</evidence>
<dbReference type="GO" id="GO:0034040">
    <property type="term" value="F:ATPase-coupled lipid transmembrane transporter activity"/>
    <property type="evidence" value="ECO:0007669"/>
    <property type="project" value="TreeGrafter"/>
</dbReference>
<evidence type="ECO:0000256" key="3">
    <source>
        <dbReference type="ARBA" id="ARBA00022741"/>
    </source>
</evidence>
<dbReference type="InterPro" id="IPR039421">
    <property type="entry name" value="Type_1_exporter"/>
</dbReference>
<dbReference type="STRING" id="966.BTA35_0211750"/>
<gene>
    <name evidence="10" type="ORF">BTA35_0211750</name>
</gene>
<dbReference type="CDD" id="cd07346">
    <property type="entry name" value="ABC_6TM_exporters"/>
    <property type="match status" value="1"/>
</dbReference>
<dbReference type="Gene3D" id="3.40.50.300">
    <property type="entry name" value="P-loop containing nucleotide triphosphate hydrolases"/>
    <property type="match status" value="1"/>
</dbReference>
<protein>
    <submittedName>
        <fullName evidence="10">ABC transporter ATP-binding protein</fullName>
    </submittedName>
</protein>
<dbReference type="InterPro" id="IPR036640">
    <property type="entry name" value="ABC1_TM_sf"/>
</dbReference>
<sequence length="594" mass="66736">MQQEITPQSLWQVIRQHKKSLILANLIAIAATLFSVPLPLLIPLLVDEVLLNQPGQITATINDLLPQDWQLPAAYIVVVLVATVLMRAAALVLNVWQTRQFTLISKEIVFMLRKRLLGHLQRISMSEYEHLGAGSVASHLVTDVDTIDRFISSSVSRFVVAFLSLIGAAVILFWMHWQLALFILLLNPVVVWVTMRLGKHVKRLKKTQNTAFEAFQSALGETLDVVQQLRSSNREEHYIKRLVRKAFDVKEHSANFEWKSDAVSRLSFLVFLFGFDIFRALSMLMVLYSDLSVGQMLAVFGYLWFMMGPVQEVLGIQYAWFAAKAATGRLNDLLKLQQEPDYPEVNDPFSGKVTTGISIRDLHLRYGDNEPVLRGVNLDIHPGEKVALVGTSGGGKSTLVQALLGLYQPESGQVFYDDAPIETIGLLPVRNHVATVLQHPAMFNGTVRDNLTLGREQSDQKLWQALEIAQLKSFVEQLEGGLDTLVGQKGLRLSGGQKQRLAIARMILTDPKVVILDEATSALDTETEARLHEAMAAFLKERTTLIIAHRLSAVKQADRVYVFDDGRIIEEGRHDELLKQQGVYHKLYGQRQQH</sequence>
<evidence type="ECO:0000259" key="9">
    <source>
        <dbReference type="PROSITE" id="PS50929"/>
    </source>
</evidence>
<keyword evidence="11" id="KW-1185">Reference proteome</keyword>
<reference evidence="10" key="1">
    <citation type="submission" date="2017-02" db="EMBL/GenBank/DDBJ databases">
        <title>Draft Genome Sequence of the Salt Water Bacterium Oceanospirillum linum ATCC 11336.</title>
        <authorList>
            <person name="Trachtenberg A.M."/>
            <person name="Carney J.G."/>
            <person name="Linnane J.D."/>
            <person name="Rheaume B.A."/>
            <person name="Pitts N.L."/>
            <person name="Mykles D.L."/>
            <person name="Maclea K.S."/>
        </authorList>
    </citation>
    <scope>NUCLEOTIDE SEQUENCE [LARGE SCALE GENOMIC DNA]</scope>
    <source>
        <strain evidence="10">ATCC 11336</strain>
    </source>
</reference>
<evidence type="ECO:0000256" key="5">
    <source>
        <dbReference type="ARBA" id="ARBA00022989"/>
    </source>
</evidence>
<dbReference type="SMART" id="SM00382">
    <property type="entry name" value="AAA"/>
    <property type="match status" value="1"/>
</dbReference>
<keyword evidence="2 7" id="KW-0812">Transmembrane</keyword>
<evidence type="ECO:0000313" key="11">
    <source>
        <dbReference type="Proteomes" id="UP000190064"/>
    </source>
</evidence>
<dbReference type="Pfam" id="PF00664">
    <property type="entry name" value="ABC_membrane"/>
    <property type="match status" value="1"/>
</dbReference>
<feature type="transmembrane region" description="Helical" evidence="7">
    <location>
        <begin position="21"/>
        <end position="42"/>
    </location>
</feature>
<dbReference type="GO" id="GO:0005524">
    <property type="term" value="F:ATP binding"/>
    <property type="evidence" value="ECO:0007669"/>
    <property type="project" value="UniProtKB-KW"/>
</dbReference>
<organism evidence="10 11">
    <name type="scientific">Oceanospirillum linum</name>
    <dbReference type="NCBI Taxonomy" id="966"/>
    <lineage>
        <taxon>Bacteria</taxon>
        <taxon>Pseudomonadati</taxon>
        <taxon>Pseudomonadota</taxon>
        <taxon>Gammaproteobacteria</taxon>
        <taxon>Oceanospirillales</taxon>
        <taxon>Oceanospirillaceae</taxon>
        <taxon>Oceanospirillum</taxon>
    </lineage>
</organism>
<dbReference type="GO" id="GO:0005886">
    <property type="term" value="C:plasma membrane"/>
    <property type="evidence" value="ECO:0007669"/>
    <property type="project" value="UniProtKB-SubCell"/>
</dbReference>
<dbReference type="PANTHER" id="PTHR24221:SF233">
    <property type="entry name" value="ATP-BINDING_PERMEASE FUSION ABC TRANSPORTER-RELATED"/>
    <property type="match status" value="1"/>
</dbReference>
<evidence type="ECO:0000256" key="1">
    <source>
        <dbReference type="ARBA" id="ARBA00004651"/>
    </source>
</evidence>
<dbReference type="PROSITE" id="PS00211">
    <property type="entry name" value="ABC_TRANSPORTER_1"/>
    <property type="match status" value="1"/>
</dbReference>
<keyword evidence="4 10" id="KW-0067">ATP-binding</keyword>
<keyword evidence="3" id="KW-0547">Nucleotide-binding</keyword>
<evidence type="ECO:0000256" key="6">
    <source>
        <dbReference type="ARBA" id="ARBA00023136"/>
    </source>
</evidence>
<comment type="caution">
    <text evidence="10">The sequence shown here is derived from an EMBL/GenBank/DDBJ whole genome shotgun (WGS) entry which is preliminary data.</text>
</comment>
<feature type="transmembrane region" description="Helical" evidence="7">
    <location>
        <begin position="266"/>
        <end position="288"/>
    </location>
</feature>
<evidence type="ECO:0000256" key="2">
    <source>
        <dbReference type="ARBA" id="ARBA00022692"/>
    </source>
</evidence>
<dbReference type="Pfam" id="PF00005">
    <property type="entry name" value="ABC_tran"/>
    <property type="match status" value="1"/>
</dbReference>
<feature type="transmembrane region" description="Helical" evidence="7">
    <location>
        <begin position="73"/>
        <end position="96"/>
    </location>
</feature>
<dbReference type="InterPro" id="IPR011527">
    <property type="entry name" value="ABC1_TM_dom"/>
</dbReference>
<dbReference type="SUPFAM" id="SSF90123">
    <property type="entry name" value="ABC transporter transmembrane region"/>
    <property type="match status" value="1"/>
</dbReference>
<dbReference type="InterPro" id="IPR017871">
    <property type="entry name" value="ABC_transporter-like_CS"/>
</dbReference>
<dbReference type="InterPro" id="IPR003593">
    <property type="entry name" value="AAA+_ATPase"/>
</dbReference>
<evidence type="ECO:0000256" key="7">
    <source>
        <dbReference type="SAM" id="Phobius"/>
    </source>
</evidence>
<dbReference type="PROSITE" id="PS50929">
    <property type="entry name" value="ABC_TM1F"/>
    <property type="match status" value="1"/>
</dbReference>
<dbReference type="SUPFAM" id="SSF52540">
    <property type="entry name" value="P-loop containing nucleoside triphosphate hydrolases"/>
    <property type="match status" value="1"/>
</dbReference>
<feature type="transmembrane region" description="Helical" evidence="7">
    <location>
        <begin position="181"/>
        <end position="198"/>
    </location>
</feature>
<evidence type="ECO:0000259" key="8">
    <source>
        <dbReference type="PROSITE" id="PS50893"/>
    </source>
</evidence>
<feature type="transmembrane region" description="Helical" evidence="7">
    <location>
        <begin position="158"/>
        <end position="175"/>
    </location>
</feature>
<name>A0A1T1HAC5_OCELI</name>
<dbReference type="PANTHER" id="PTHR24221">
    <property type="entry name" value="ATP-BINDING CASSETTE SUB-FAMILY B"/>
    <property type="match status" value="1"/>
</dbReference>
<dbReference type="FunFam" id="3.40.50.300:FF:001492">
    <property type="entry name" value="ABC transporter ATP-binding protein/permease"/>
    <property type="match status" value="1"/>
</dbReference>
<evidence type="ECO:0000256" key="4">
    <source>
        <dbReference type="ARBA" id="ARBA00022840"/>
    </source>
</evidence>
<dbReference type="GO" id="GO:0140359">
    <property type="term" value="F:ABC-type transporter activity"/>
    <property type="evidence" value="ECO:0007669"/>
    <property type="project" value="InterPro"/>
</dbReference>
<dbReference type="InterPro" id="IPR027417">
    <property type="entry name" value="P-loop_NTPase"/>
</dbReference>
<feature type="transmembrane region" description="Helical" evidence="7">
    <location>
        <begin position="300"/>
        <end position="321"/>
    </location>
</feature>
<feature type="domain" description="ABC transporter" evidence="8">
    <location>
        <begin position="357"/>
        <end position="590"/>
    </location>
</feature>
<keyword evidence="5 7" id="KW-1133">Transmembrane helix</keyword>
<dbReference type="EMBL" id="MTSD02000005">
    <property type="protein sequence ID" value="OOV86726.1"/>
    <property type="molecule type" value="Genomic_DNA"/>
</dbReference>
<accession>A0A1T1HAC5</accession>
<dbReference type="GO" id="GO:0016887">
    <property type="term" value="F:ATP hydrolysis activity"/>
    <property type="evidence" value="ECO:0007669"/>
    <property type="project" value="InterPro"/>
</dbReference>
<proteinExistence type="predicted"/>
<dbReference type="Proteomes" id="UP000190064">
    <property type="component" value="Unassembled WGS sequence"/>
</dbReference>
<dbReference type="PROSITE" id="PS50893">
    <property type="entry name" value="ABC_TRANSPORTER_2"/>
    <property type="match status" value="1"/>
</dbReference>
<keyword evidence="6 7" id="KW-0472">Membrane</keyword>
<dbReference type="InterPro" id="IPR003439">
    <property type="entry name" value="ABC_transporter-like_ATP-bd"/>
</dbReference>
<dbReference type="Gene3D" id="1.20.1560.10">
    <property type="entry name" value="ABC transporter type 1, transmembrane domain"/>
    <property type="match status" value="1"/>
</dbReference>